<feature type="compositionally biased region" description="Low complexity" evidence="1">
    <location>
        <begin position="24"/>
        <end position="76"/>
    </location>
</feature>
<evidence type="ECO:0000256" key="1">
    <source>
        <dbReference type="SAM" id="MobiDB-lite"/>
    </source>
</evidence>
<proteinExistence type="predicted"/>
<sequence length="106" mass="10464">MVLVSEDLPALGAPTIPTESDIWSSSLTSPGASSSSSSGGSIATSSSASATSRDRSSSSSSTTAPPSPLPKSASSARARREGSNRSFLSAEIGFFREGAGPGVGRA</sequence>
<dbReference type="EMBL" id="GBRH01197116">
    <property type="protein sequence ID" value="JAE00780.1"/>
    <property type="molecule type" value="Transcribed_RNA"/>
</dbReference>
<accession>A0A0A9EJ57</accession>
<dbReference type="AlphaFoldDB" id="A0A0A9EJ57"/>
<organism evidence="2">
    <name type="scientific">Arundo donax</name>
    <name type="common">Giant reed</name>
    <name type="synonym">Donax arundinaceus</name>
    <dbReference type="NCBI Taxonomy" id="35708"/>
    <lineage>
        <taxon>Eukaryota</taxon>
        <taxon>Viridiplantae</taxon>
        <taxon>Streptophyta</taxon>
        <taxon>Embryophyta</taxon>
        <taxon>Tracheophyta</taxon>
        <taxon>Spermatophyta</taxon>
        <taxon>Magnoliopsida</taxon>
        <taxon>Liliopsida</taxon>
        <taxon>Poales</taxon>
        <taxon>Poaceae</taxon>
        <taxon>PACMAD clade</taxon>
        <taxon>Arundinoideae</taxon>
        <taxon>Arundineae</taxon>
        <taxon>Arundo</taxon>
    </lineage>
</organism>
<name>A0A0A9EJ57_ARUDO</name>
<protein>
    <submittedName>
        <fullName evidence="2">Uncharacterized protein</fullName>
    </submittedName>
</protein>
<reference evidence="2" key="2">
    <citation type="journal article" date="2015" name="Data Brief">
        <title>Shoot transcriptome of the giant reed, Arundo donax.</title>
        <authorList>
            <person name="Barrero R.A."/>
            <person name="Guerrero F.D."/>
            <person name="Moolhuijzen P."/>
            <person name="Goolsby J.A."/>
            <person name="Tidwell J."/>
            <person name="Bellgard S.E."/>
            <person name="Bellgard M.I."/>
        </authorList>
    </citation>
    <scope>NUCLEOTIDE SEQUENCE</scope>
    <source>
        <tissue evidence="2">Shoot tissue taken approximately 20 cm above the soil surface</tissue>
    </source>
</reference>
<evidence type="ECO:0000313" key="2">
    <source>
        <dbReference type="EMBL" id="JAE00780.1"/>
    </source>
</evidence>
<feature type="region of interest" description="Disordered" evidence="1">
    <location>
        <begin position="1"/>
        <end position="106"/>
    </location>
</feature>
<reference evidence="2" key="1">
    <citation type="submission" date="2014-09" db="EMBL/GenBank/DDBJ databases">
        <authorList>
            <person name="Magalhaes I.L.F."/>
            <person name="Oliveira U."/>
            <person name="Santos F.R."/>
            <person name="Vidigal T.H.D.A."/>
            <person name="Brescovit A.D."/>
            <person name="Santos A.J."/>
        </authorList>
    </citation>
    <scope>NUCLEOTIDE SEQUENCE</scope>
    <source>
        <tissue evidence="2">Shoot tissue taken approximately 20 cm above the soil surface</tissue>
    </source>
</reference>